<comment type="caution">
    <text evidence="3">The sequence shown here is derived from an EMBL/GenBank/DDBJ whole genome shotgun (WGS) entry which is preliminary data.</text>
</comment>
<feature type="region of interest" description="Disordered" evidence="1">
    <location>
        <begin position="145"/>
        <end position="167"/>
    </location>
</feature>
<dbReference type="SUPFAM" id="SSF81301">
    <property type="entry name" value="Nucleotidyltransferase"/>
    <property type="match status" value="1"/>
</dbReference>
<evidence type="ECO:0000313" key="4">
    <source>
        <dbReference type="Proteomes" id="UP000836841"/>
    </source>
</evidence>
<dbReference type="GO" id="GO:0043634">
    <property type="term" value="P:polyadenylation-dependent ncRNA catabolic process"/>
    <property type="evidence" value="ECO:0007669"/>
    <property type="project" value="TreeGrafter"/>
</dbReference>
<dbReference type="GO" id="GO:0031123">
    <property type="term" value="P:RNA 3'-end processing"/>
    <property type="evidence" value="ECO:0007669"/>
    <property type="project" value="TreeGrafter"/>
</dbReference>
<dbReference type="Gene3D" id="3.30.460.10">
    <property type="entry name" value="Beta Polymerase, domain 2"/>
    <property type="match status" value="1"/>
</dbReference>
<dbReference type="GO" id="GO:0005730">
    <property type="term" value="C:nucleolus"/>
    <property type="evidence" value="ECO:0007669"/>
    <property type="project" value="TreeGrafter"/>
</dbReference>
<keyword evidence="4" id="KW-1185">Reference proteome</keyword>
<protein>
    <recommendedName>
        <fullName evidence="2">Poly(A) RNA polymerase mitochondrial-like central palm domain-containing protein</fullName>
    </recommendedName>
</protein>
<dbReference type="InterPro" id="IPR054708">
    <property type="entry name" value="MTPAP-like_central"/>
</dbReference>
<proteinExistence type="predicted"/>
<dbReference type="InterPro" id="IPR043519">
    <property type="entry name" value="NT_sf"/>
</dbReference>
<accession>A0AAU9RTS8</accession>
<dbReference type="InterPro" id="IPR045862">
    <property type="entry name" value="Trf4-like"/>
</dbReference>
<dbReference type="Pfam" id="PF22600">
    <property type="entry name" value="MTPAP-like_central"/>
    <property type="match status" value="1"/>
</dbReference>
<dbReference type="PANTHER" id="PTHR23092:SF15">
    <property type="entry name" value="INACTIVE NON-CANONICAL POLY(A) RNA POLYMERASE PROTEIN TRF4-2-RELATED"/>
    <property type="match status" value="1"/>
</dbReference>
<gene>
    <name evidence="3" type="ORF">TAV2_LOCUS8423</name>
</gene>
<dbReference type="PANTHER" id="PTHR23092">
    <property type="entry name" value="POLY(A) RNA POLYMERASE"/>
    <property type="match status" value="1"/>
</dbReference>
<feature type="non-terminal residue" evidence="3">
    <location>
        <position position="276"/>
    </location>
</feature>
<dbReference type="EMBL" id="CAJVSB020000348">
    <property type="protein sequence ID" value="CAH2049769.1"/>
    <property type="molecule type" value="Genomic_DNA"/>
</dbReference>
<organism evidence="3 4">
    <name type="scientific">Thlaspi arvense</name>
    <name type="common">Field penny-cress</name>
    <dbReference type="NCBI Taxonomy" id="13288"/>
    <lineage>
        <taxon>Eukaryota</taxon>
        <taxon>Viridiplantae</taxon>
        <taxon>Streptophyta</taxon>
        <taxon>Embryophyta</taxon>
        <taxon>Tracheophyta</taxon>
        <taxon>Spermatophyta</taxon>
        <taxon>Magnoliopsida</taxon>
        <taxon>eudicotyledons</taxon>
        <taxon>Gunneridae</taxon>
        <taxon>Pentapetalae</taxon>
        <taxon>rosids</taxon>
        <taxon>malvids</taxon>
        <taxon>Brassicales</taxon>
        <taxon>Brassicaceae</taxon>
        <taxon>Thlaspideae</taxon>
        <taxon>Thlaspi</taxon>
    </lineage>
</organism>
<evidence type="ECO:0000256" key="1">
    <source>
        <dbReference type="SAM" id="MobiDB-lite"/>
    </source>
</evidence>
<sequence>SRLLPEFFSHVYRKERAKLGEVTKSPSPGHAHSPRDAYHLTVCQHELAVFLEGTLMKNFNGEKGREKEVRERNLTSTTLSSREWGIIGGKIYSPSSQTPLTPPPLLSSTDSKPYVVFRNEIPLSSIRWPSLETAAPEYFSLDTTADTEEPTSPVLTPLPAATPPPVPEPRRTLEGVWFRPNFWFKSPMLQLHKVSVPAERFILVTVVWCGYFMAYKTPQLGLHALAEALSQRGIAKKMQVIAKARVPIVKFIEKKSGVAFDISGLATSVVEVCGVC</sequence>
<name>A0AAU9RTS8_THLAR</name>
<feature type="domain" description="Poly(A) RNA polymerase mitochondrial-like central palm" evidence="2">
    <location>
        <begin position="220"/>
        <end position="263"/>
    </location>
</feature>
<dbReference type="Proteomes" id="UP000836841">
    <property type="component" value="Unassembled WGS sequence"/>
</dbReference>
<dbReference type="GO" id="GO:1990817">
    <property type="term" value="F:poly(A) RNA polymerase activity"/>
    <property type="evidence" value="ECO:0007669"/>
    <property type="project" value="InterPro"/>
</dbReference>
<dbReference type="GO" id="GO:0031499">
    <property type="term" value="C:TRAMP complex"/>
    <property type="evidence" value="ECO:0007669"/>
    <property type="project" value="TreeGrafter"/>
</dbReference>
<evidence type="ECO:0000313" key="3">
    <source>
        <dbReference type="EMBL" id="CAH2049769.1"/>
    </source>
</evidence>
<feature type="non-terminal residue" evidence="3">
    <location>
        <position position="1"/>
    </location>
</feature>
<evidence type="ECO:0000259" key="2">
    <source>
        <dbReference type="Pfam" id="PF22600"/>
    </source>
</evidence>
<reference evidence="3 4" key="1">
    <citation type="submission" date="2022-03" db="EMBL/GenBank/DDBJ databases">
        <authorList>
            <person name="Nunn A."/>
            <person name="Chopra R."/>
            <person name="Nunn A."/>
            <person name="Contreras Garrido A."/>
        </authorList>
    </citation>
    <scope>NUCLEOTIDE SEQUENCE [LARGE SCALE GENOMIC DNA]</scope>
</reference>
<dbReference type="AlphaFoldDB" id="A0AAU9RTS8"/>
<dbReference type="GO" id="GO:0003729">
    <property type="term" value="F:mRNA binding"/>
    <property type="evidence" value="ECO:0007669"/>
    <property type="project" value="TreeGrafter"/>
</dbReference>